<evidence type="ECO:0000259" key="7">
    <source>
        <dbReference type="PROSITE" id="PS50221"/>
    </source>
</evidence>
<feature type="transmembrane region" description="Helical" evidence="6">
    <location>
        <begin position="7"/>
        <end position="27"/>
    </location>
</feature>
<evidence type="ECO:0000313" key="10">
    <source>
        <dbReference type="Proteomes" id="UP000663887"/>
    </source>
</evidence>
<dbReference type="InterPro" id="IPR046338">
    <property type="entry name" value="GAIN_dom_sf"/>
</dbReference>
<dbReference type="EMBL" id="CAJNRG010002184">
    <property type="protein sequence ID" value="CAF2044178.1"/>
    <property type="molecule type" value="Genomic_DNA"/>
</dbReference>
<dbReference type="Gene3D" id="2.60.220.50">
    <property type="match status" value="2"/>
</dbReference>
<feature type="domain" description="GAIN-B" evidence="7">
    <location>
        <begin position="592"/>
        <end position="763"/>
    </location>
</feature>
<feature type="transmembrane region" description="Helical" evidence="6">
    <location>
        <begin position="1063"/>
        <end position="1087"/>
    </location>
</feature>
<evidence type="ECO:0000259" key="8">
    <source>
        <dbReference type="PROSITE" id="PS50261"/>
    </source>
</evidence>
<dbReference type="Gene3D" id="1.20.1070.10">
    <property type="entry name" value="Rhodopsin 7-helix transmembrane proteins"/>
    <property type="match status" value="1"/>
</dbReference>
<comment type="subcellular location">
    <subcellularLocation>
        <location evidence="1">Membrane</location>
        <topology evidence="1">Multi-pass membrane protein</topology>
    </subcellularLocation>
</comment>
<evidence type="ECO:0000256" key="4">
    <source>
        <dbReference type="ARBA" id="ARBA00023136"/>
    </source>
</evidence>
<comment type="caution">
    <text evidence="9">The sequence shown here is derived from an EMBL/GenBank/DDBJ whole genome shotgun (WGS) entry which is preliminary data.</text>
</comment>
<dbReference type="Pfam" id="PF01825">
    <property type="entry name" value="GPS"/>
    <property type="match status" value="2"/>
</dbReference>
<evidence type="ECO:0000256" key="2">
    <source>
        <dbReference type="ARBA" id="ARBA00022692"/>
    </source>
</evidence>
<feature type="domain" description="G-protein coupled receptors family 2 profile 2" evidence="8">
    <location>
        <begin position="1024"/>
        <end position="1289"/>
    </location>
</feature>
<dbReference type="PROSITE" id="PS50221">
    <property type="entry name" value="GAIN_B"/>
    <property type="match status" value="2"/>
</dbReference>
<sequence length="1374" mass="148280">MTNILKILIHILIFTIYTININSYDYFKFLNNDDDMSEIMHGKLIESISNRGRREANGNLPTLSYDGSGTTALESSTSPTTISLISELTASTSDFTVSQSSTANASTTTAFIITDNSTVADTTTTGTPLITTASFATTDTSTSTFIITNSLSSLEIATTMITPSITAIGTTTNDSATMITSPTASTFITTEVTTIVTSTTTVTLIPTSILIATVTPTAAPTFIIIDTSITTGTTAVVTSSITPASPITTEASALIDNATAVDTSIVASTFITTSSFTAIETVTIAPSWIATETSTLVSTFIINNTSIATEVTTTATAAPTTQMITTITVPTTTETSTLTSIITAMATSAIASTFIITDSSTITETTAVVTPSITTEASTSVLTSMITSTSVTTEATTTISVPPTVDTSTSTIVSTTMTSSAASSTLEITSSSTVTETTTAATSSITTEAITTTINLSTVGNSSTIMTSLLTSAAEAMTSFTTASTFVATSITNVYQTTTFTTTVAPSCNDSSQILWSNGSCMSKTDVQIITVNILRNGTANATTIAQALSSYISSITDSNVSPNPAFILSAAEMDFFLAAINNVNLTINTNSSFLLAQPPNQAGNTTVLGASFTRSSGGQVVKTQNVASFYNSSLSAAAIINYQSLVGSSFLSMLIIDKPITYRNIDNSTNQTLASSVIVVALKRNNSISTTPMNISLYFQVLSEYLPTVQASYVCSYFNTNYSKWDESGCTTPTFNTYYNRYECNCNHLSTFALLWLPPPTCNPSTQIQLPNTTCVSKSDGQIATINILRSNTTNSTVIAEALSLYISSITNSNVSSNSNYTLTVSEIDNYLSSINSSNLTINTNDSFLMANAPNQPGNAIVLGASFVRGTGGQVVNTLNEGNVISSNLSTAAILNYQSLSNVKSLNMIIINSPTAFQNIDNSTNKTLASSVVMVNIQRNSTVSSPINISLFFQILNEFRPNVSADYYCSYYDTYNLRWNESGCSSPTFNTVFNRYECSCDHLTSFALLWLPQGQLTTYLNASDIASLVCLSISIVCFLAIIIHAIALRIRDPVMGFKPYELVPLLSCASTTILFIFYIALGMTVYTKTSSTNESRCFLSSSVLMFFVYFFLIFMFCTKTSVGYFNYLRFICLFPQPSIRKLLILLILSFLISITCVAFAIGFNSSSSYNITQLYPYKLCWFTRDVIYYFLTIPVGVFLLINTIVFILVALRIINHARHATSPHQSYERMKRCVLILLSSSATQGIGWLFGPFLTFVNPEAGNILGWFFIIFNGLEGLWSIILYIILRSKHMDEQKRVTAAKQLSKTISSKLDKDTKSSMEVDRTEIDFEAKESELKHRPRRIEAAGLFDDSTDIKDINWPSQNDTMRSYSQI</sequence>
<feature type="transmembrane region" description="Helical" evidence="6">
    <location>
        <begin position="1026"/>
        <end position="1051"/>
    </location>
</feature>
<evidence type="ECO:0000256" key="5">
    <source>
        <dbReference type="ARBA" id="ARBA00023157"/>
    </source>
</evidence>
<evidence type="ECO:0000313" key="9">
    <source>
        <dbReference type="EMBL" id="CAF2044178.1"/>
    </source>
</evidence>
<keyword evidence="2 6" id="KW-0812">Transmembrane</keyword>
<protein>
    <submittedName>
        <fullName evidence="9">Uncharacterized protein</fullName>
    </submittedName>
</protein>
<dbReference type="InterPro" id="IPR017981">
    <property type="entry name" value="GPCR_2-like_7TM"/>
</dbReference>
<proteinExistence type="predicted"/>
<evidence type="ECO:0000256" key="6">
    <source>
        <dbReference type="SAM" id="Phobius"/>
    </source>
</evidence>
<organism evidence="9 10">
    <name type="scientific">Rotaria magnacalcarata</name>
    <dbReference type="NCBI Taxonomy" id="392030"/>
    <lineage>
        <taxon>Eukaryota</taxon>
        <taxon>Metazoa</taxon>
        <taxon>Spiralia</taxon>
        <taxon>Gnathifera</taxon>
        <taxon>Rotifera</taxon>
        <taxon>Eurotatoria</taxon>
        <taxon>Bdelloidea</taxon>
        <taxon>Philodinida</taxon>
        <taxon>Philodinidae</taxon>
        <taxon>Rotaria</taxon>
    </lineage>
</organism>
<accession>A0A816P4K1</accession>
<keyword evidence="5" id="KW-1015">Disulfide bond</keyword>
<feature type="transmembrane region" description="Helical" evidence="6">
    <location>
        <begin position="1235"/>
        <end position="1259"/>
    </location>
</feature>
<feature type="transmembrane region" description="Helical" evidence="6">
    <location>
        <begin position="1143"/>
        <end position="1167"/>
    </location>
</feature>
<name>A0A816P4K1_9BILA</name>
<dbReference type="GO" id="GO:0007166">
    <property type="term" value="P:cell surface receptor signaling pathway"/>
    <property type="evidence" value="ECO:0007669"/>
    <property type="project" value="InterPro"/>
</dbReference>
<dbReference type="GO" id="GO:0016020">
    <property type="term" value="C:membrane"/>
    <property type="evidence" value="ECO:0007669"/>
    <property type="project" value="UniProtKB-SubCell"/>
</dbReference>
<keyword evidence="4 6" id="KW-0472">Membrane</keyword>
<feature type="transmembrane region" description="Helical" evidence="6">
    <location>
        <begin position="1265"/>
        <end position="1288"/>
    </location>
</feature>
<dbReference type="InterPro" id="IPR057244">
    <property type="entry name" value="GAIN_B"/>
</dbReference>
<feature type="transmembrane region" description="Helical" evidence="6">
    <location>
        <begin position="1107"/>
        <end position="1131"/>
    </location>
</feature>
<dbReference type="PANTHER" id="PTHR45692">
    <property type="entry name" value="G_PROTEIN_RECEP_F2_4 DOMAIN-CONTAINING PROTEIN"/>
    <property type="match status" value="1"/>
</dbReference>
<evidence type="ECO:0000256" key="1">
    <source>
        <dbReference type="ARBA" id="ARBA00004141"/>
    </source>
</evidence>
<dbReference type="PANTHER" id="PTHR45692:SF1">
    <property type="entry name" value="G-PROTEIN COUPLED RECEPTORS FAMILY 2 PROFILE 2 DOMAIN-CONTAINING PROTEIN"/>
    <property type="match status" value="1"/>
</dbReference>
<dbReference type="SMART" id="SM00303">
    <property type="entry name" value="GPS"/>
    <property type="match status" value="2"/>
</dbReference>
<dbReference type="GO" id="GO:0004888">
    <property type="term" value="F:transmembrane signaling receptor activity"/>
    <property type="evidence" value="ECO:0007669"/>
    <property type="project" value="InterPro"/>
</dbReference>
<feature type="domain" description="GAIN-B" evidence="7">
    <location>
        <begin position="832"/>
        <end position="1017"/>
    </location>
</feature>
<dbReference type="Proteomes" id="UP000663887">
    <property type="component" value="Unassembled WGS sequence"/>
</dbReference>
<feature type="transmembrane region" description="Helical" evidence="6">
    <location>
        <begin position="1187"/>
        <end position="1215"/>
    </location>
</feature>
<reference evidence="9" key="1">
    <citation type="submission" date="2021-02" db="EMBL/GenBank/DDBJ databases">
        <authorList>
            <person name="Nowell W R."/>
        </authorList>
    </citation>
    <scope>NUCLEOTIDE SEQUENCE</scope>
</reference>
<keyword evidence="3 6" id="KW-1133">Transmembrane helix</keyword>
<gene>
    <name evidence="9" type="ORF">XDN619_LOCUS7291</name>
</gene>
<dbReference type="InterPro" id="IPR000203">
    <property type="entry name" value="GPS"/>
</dbReference>
<evidence type="ECO:0000256" key="3">
    <source>
        <dbReference type="ARBA" id="ARBA00022989"/>
    </source>
</evidence>
<dbReference type="PROSITE" id="PS50261">
    <property type="entry name" value="G_PROTEIN_RECEP_F2_4"/>
    <property type="match status" value="1"/>
</dbReference>